<dbReference type="AlphaFoldDB" id="A0A9N9FEK0"/>
<protein>
    <submittedName>
        <fullName evidence="2">3132_t:CDS:1</fullName>
    </submittedName>
</protein>
<evidence type="ECO:0000313" key="3">
    <source>
        <dbReference type="Proteomes" id="UP000789396"/>
    </source>
</evidence>
<dbReference type="EMBL" id="CAJVPZ010003326">
    <property type="protein sequence ID" value="CAG8528611.1"/>
    <property type="molecule type" value="Genomic_DNA"/>
</dbReference>
<evidence type="ECO:0000313" key="2">
    <source>
        <dbReference type="EMBL" id="CAG8528611.1"/>
    </source>
</evidence>
<dbReference type="Proteomes" id="UP000789396">
    <property type="component" value="Unassembled WGS sequence"/>
</dbReference>
<evidence type="ECO:0000256" key="1">
    <source>
        <dbReference type="SAM" id="MobiDB-lite"/>
    </source>
</evidence>
<dbReference type="OrthoDB" id="2276331at2759"/>
<gene>
    <name evidence="2" type="ORF">RFULGI_LOCUS3686</name>
</gene>
<feature type="region of interest" description="Disordered" evidence="1">
    <location>
        <begin position="1"/>
        <end position="62"/>
    </location>
</feature>
<proteinExistence type="predicted"/>
<reference evidence="2" key="1">
    <citation type="submission" date="2021-06" db="EMBL/GenBank/DDBJ databases">
        <authorList>
            <person name="Kallberg Y."/>
            <person name="Tangrot J."/>
            <person name="Rosling A."/>
        </authorList>
    </citation>
    <scope>NUCLEOTIDE SEQUENCE</scope>
    <source>
        <strain evidence="2">IN212</strain>
    </source>
</reference>
<sequence>MPQNTNISSIQEQREANTARKRRSRAKETTENRKVRQQQDREAKQEYQQRNERNAAANRQQHTHNVLTASQVAAIWVDGNSPYDTIQSRDIILRSSMDQLVCILEFSECYDPLAYPLLFPHGEQGWAPCQVLYKNVTLESEEINNNVAPNKEEDSDQKMMLFQ</sequence>
<dbReference type="PANTHER" id="PTHR45786">
    <property type="entry name" value="DNA BINDING PROTEIN-LIKE"/>
    <property type="match status" value="1"/>
</dbReference>
<feature type="compositionally biased region" description="Polar residues" evidence="1">
    <location>
        <begin position="1"/>
        <end position="11"/>
    </location>
</feature>
<feature type="non-terminal residue" evidence="2">
    <location>
        <position position="163"/>
    </location>
</feature>
<organism evidence="2 3">
    <name type="scientific">Racocetra fulgida</name>
    <dbReference type="NCBI Taxonomy" id="60492"/>
    <lineage>
        <taxon>Eukaryota</taxon>
        <taxon>Fungi</taxon>
        <taxon>Fungi incertae sedis</taxon>
        <taxon>Mucoromycota</taxon>
        <taxon>Glomeromycotina</taxon>
        <taxon>Glomeromycetes</taxon>
        <taxon>Diversisporales</taxon>
        <taxon>Gigasporaceae</taxon>
        <taxon>Racocetra</taxon>
    </lineage>
</organism>
<accession>A0A9N9FEK0</accession>
<comment type="caution">
    <text evidence="2">The sequence shown here is derived from an EMBL/GenBank/DDBJ whole genome shotgun (WGS) entry which is preliminary data.</text>
</comment>
<name>A0A9N9FEK0_9GLOM</name>
<dbReference type="PANTHER" id="PTHR45786:SF74">
    <property type="entry name" value="ATP-DEPENDENT DNA HELICASE"/>
    <property type="match status" value="1"/>
</dbReference>
<keyword evidence="3" id="KW-1185">Reference proteome</keyword>
<feature type="compositionally biased region" description="Basic and acidic residues" evidence="1">
    <location>
        <begin position="26"/>
        <end position="53"/>
    </location>
</feature>